<keyword evidence="2" id="KW-1133">Transmembrane helix</keyword>
<dbReference type="EMBL" id="CAJPDR010000042">
    <property type="protein sequence ID" value="CAF9910470.1"/>
    <property type="molecule type" value="Genomic_DNA"/>
</dbReference>
<feature type="compositionally biased region" description="Basic and acidic residues" evidence="1">
    <location>
        <begin position="171"/>
        <end position="193"/>
    </location>
</feature>
<evidence type="ECO:0000256" key="2">
    <source>
        <dbReference type="SAM" id="Phobius"/>
    </source>
</evidence>
<evidence type="ECO:0000256" key="1">
    <source>
        <dbReference type="SAM" id="MobiDB-lite"/>
    </source>
</evidence>
<sequence length="377" mass="43060">MAHLLTVDVATGNVSSTTFAHKFRLTEGPFGLQELESVLSFPQRYGKSWTVSTQTSDVAAVVFTILVLTFAIDHYLFKSRYLVHIGGAKREKDHAAALDKKACLYEKEALVLESGQKRSNDEDSDLDPKSEHDSESLASTARPRRVYKSIQVLAILFLLAMCDGKMMKEISSKTRKETQEDSSVKADPKRGVDRPPPTGWWGRFVQPPWLRTILNFTIFSLDSMVMLVVFAFHLIFWPLLLSLFIALQCVFYEEINHSATVPWQSIALKSTLYLAIWTITGVSLLLKPNRLQIVLWKCFKWTHAVNWWLFWVGLYSYDLYGFVARQSGFHDTRITKEVIMFLLRPSLIAYLYSGVVRDAVVAVRLGNFFWNNDIAKV</sequence>
<dbReference type="AlphaFoldDB" id="A0A8H3ERS8"/>
<dbReference type="OrthoDB" id="5350545at2759"/>
<evidence type="ECO:0000313" key="3">
    <source>
        <dbReference type="EMBL" id="CAF9910470.1"/>
    </source>
</evidence>
<protein>
    <submittedName>
        <fullName evidence="3">Uncharacterized protein</fullName>
    </submittedName>
</protein>
<keyword evidence="2" id="KW-0472">Membrane</keyword>
<comment type="caution">
    <text evidence="3">The sequence shown here is derived from an EMBL/GenBank/DDBJ whole genome shotgun (WGS) entry which is preliminary data.</text>
</comment>
<keyword evidence="4" id="KW-1185">Reference proteome</keyword>
<accession>A0A8H3ERS8</accession>
<reference evidence="3" key="1">
    <citation type="submission" date="2021-03" db="EMBL/GenBank/DDBJ databases">
        <authorList>
            <person name="Tagirdzhanova G."/>
        </authorList>
    </citation>
    <scope>NUCLEOTIDE SEQUENCE</scope>
</reference>
<feature type="region of interest" description="Disordered" evidence="1">
    <location>
        <begin position="115"/>
        <end position="138"/>
    </location>
</feature>
<organism evidence="3 4">
    <name type="scientific">Alectoria fallacina</name>
    <dbReference type="NCBI Taxonomy" id="1903189"/>
    <lineage>
        <taxon>Eukaryota</taxon>
        <taxon>Fungi</taxon>
        <taxon>Dikarya</taxon>
        <taxon>Ascomycota</taxon>
        <taxon>Pezizomycotina</taxon>
        <taxon>Lecanoromycetes</taxon>
        <taxon>OSLEUM clade</taxon>
        <taxon>Lecanoromycetidae</taxon>
        <taxon>Lecanorales</taxon>
        <taxon>Lecanorineae</taxon>
        <taxon>Parmeliaceae</taxon>
        <taxon>Alectoria</taxon>
    </lineage>
</organism>
<evidence type="ECO:0000313" key="4">
    <source>
        <dbReference type="Proteomes" id="UP000664203"/>
    </source>
</evidence>
<feature type="region of interest" description="Disordered" evidence="1">
    <location>
        <begin position="171"/>
        <end position="195"/>
    </location>
</feature>
<feature type="transmembrane region" description="Helical" evidence="2">
    <location>
        <begin position="224"/>
        <end position="246"/>
    </location>
</feature>
<feature type="compositionally biased region" description="Basic and acidic residues" evidence="1">
    <location>
        <begin position="115"/>
        <end position="135"/>
    </location>
</feature>
<keyword evidence="2" id="KW-0812">Transmembrane</keyword>
<feature type="transmembrane region" description="Helical" evidence="2">
    <location>
        <begin position="58"/>
        <end position="77"/>
    </location>
</feature>
<name>A0A8H3ERS8_9LECA</name>
<gene>
    <name evidence="3" type="ORF">ALECFALPRED_006605</name>
</gene>
<proteinExistence type="predicted"/>
<dbReference type="Proteomes" id="UP000664203">
    <property type="component" value="Unassembled WGS sequence"/>
</dbReference>
<feature type="transmembrane region" description="Helical" evidence="2">
    <location>
        <begin position="266"/>
        <end position="286"/>
    </location>
</feature>